<feature type="active site" evidence="12">
    <location>
        <position position="289"/>
    </location>
</feature>
<evidence type="ECO:0000256" key="1">
    <source>
        <dbReference type="ARBA" id="ARBA00000757"/>
    </source>
</evidence>
<dbReference type="Pfam" id="PF01238">
    <property type="entry name" value="PMI_typeI_C"/>
    <property type="match status" value="1"/>
</dbReference>
<evidence type="ECO:0000256" key="6">
    <source>
        <dbReference type="ARBA" id="ARBA00018236"/>
    </source>
</evidence>
<dbReference type="PRINTS" id="PR00714">
    <property type="entry name" value="MAN6PISMRASE"/>
</dbReference>
<dbReference type="Gene3D" id="2.60.120.10">
    <property type="entry name" value="Jelly Rolls"/>
    <property type="match status" value="2"/>
</dbReference>
<dbReference type="PANTHER" id="PTHR10309:SF0">
    <property type="entry name" value="MANNOSE-6-PHOSPHATE ISOMERASE"/>
    <property type="match status" value="1"/>
</dbReference>
<dbReference type="NCBIfam" id="TIGR00218">
    <property type="entry name" value="manA"/>
    <property type="match status" value="1"/>
</dbReference>
<evidence type="ECO:0000256" key="12">
    <source>
        <dbReference type="PIRSR" id="PIRSR001480-1"/>
    </source>
</evidence>
<evidence type="ECO:0000256" key="2">
    <source>
        <dbReference type="ARBA" id="ARBA00002564"/>
    </source>
</evidence>
<dbReference type="InterPro" id="IPR046457">
    <property type="entry name" value="PMI_typeI_cat"/>
</dbReference>
<evidence type="ECO:0000256" key="11">
    <source>
        <dbReference type="ARBA" id="ARBA00030762"/>
    </source>
</evidence>
<comment type="cofactor">
    <cofactor evidence="13">
        <name>Zn(2+)</name>
        <dbReference type="ChEBI" id="CHEBI:29105"/>
    </cofactor>
    <text evidence="13">Binds 1 zinc ion per subunit.</text>
</comment>
<dbReference type="GO" id="GO:0005829">
    <property type="term" value="C:cytosol"/>
    <property type="evidence" value="ECO:0007669"/>
    <property type="project" value="TreeGrafter"/>
</dbReference>
<dbReference type="Pfam" id="PF20512">
    <property type="entry name" value="PMI_typeI_hel"/>
    <property type="match status" value="1"/>
</dbReference>
<evidence type="ECO:0000313" key="18">
    <source>
        <dbReference type="EMBL" id="GMM52994.1"/>
    </source>
</evidence>
<dbReference type="InterPro" id="IPR016305">
    <property type="entry name" value="Mannose-6-P_Isomerase"/>
</dbReference>
<evidence type="ECO:0000313" key="19">
    <source>
        <dbReference type="Proteomes" id="UP001362899"/>
    </source>
</evidence>
<proteinExistence type="inferred from homology"/>
<gene>
    <name evidence="18" type="ORF">DASB73_039570</name>
</gene>
<comment type="caution">
    <text evidence="18">The sequence shown here is derived from an EMBL/GenBank/DDBJ whole genome shotgun (WGS) entry which is preliminary data.</text>
</comment>
<evidence type="ECO:0000259" key="15">
    <source>
        <dbReference type="Pfam" id="PF01238"/>
    </source>
</evidence>
<feature type="binding site" evidence="13">
    <location>
        <position position="270"/>
    </location>
    <ligand>
        <name>Zn(2+)</name>
        <dbReference type="ChEBI" id="CHEBI:29105"/>
    </ligand>
</feature>
<keyword evidence="7 13" id="KW-0479">Metal-binding</keyword>
<dbReference type="PANTHER" id="PTHR10309">
    <property type="entry name" value="MANNOSE-6-PHOSPHATE ISOMERASE"/>
    <property type="match status" value="1"/>
</dbReference>
<feature type="binding site" evidence="13">
    <location>
        <position position="129"/>
    </location>
    <ligand>
        <name>Zn(2+)</name>
        <dbReference type="ChEBI" id="CHEBI:29105"/>
    </ligand>
</feature>
<evidence type="ECO:0000256" key="9">
    <source>
        <dbReference type="ARBA" id="ARBA00023235"/>
    </source>
</evidence>
<dbReference type="GO" id="GO:0009298">
    <property type="term" value="P:GDP-mannose biosynthetic process"/>
    <property type="evidence" value="ECO:0007669"/>
    <property type="project" value="InterPro"/>
</dbReference>
<dbReference type="InterPro" id="IPR014710">
    <property type="entry name" value="RmlC-like_jellyroll"/>
</dbReference>
<evidence type="ECO:0000256" key="14">
    <source>
        <dbReference type="RuleBase" id="RU004189"/>
    </source>
</evidence>
<feature type="domain" description="Phosphomannose isomerase type I catalytic" evidence="16">
    <location>
        <begin position="3"/>
        <end position="146"/>
    </location>
</feature>
<keyword evidence="19" id="KW-1185">Reference proteome</keyword>
<dbReference type="GO" id="GO:0005975">
    <property type="term" value="P:carbohydrate metabolic process"/>
    <property type="evidence" value="ECO:0007669"/>
    <property type="project" value="InterPro"/>
</dbReference>
<dbReference type="PIRSF" id="PIRSF001480">
    <property type="entry name" value="Mannose-6-phosphate_isomerase"/>
    <property type="match status" value="1"/>
</dbReference>
<feature type="binding site" evidence="13">
    <location>
        <position position="102"/>
    </location>
    <ligand>
        <name>Zn(2+)</name>
        <dbReference type="ChEBI" id="CHEBI:29105"/>
    </ligand>
</feature>
<comment type="pathway">
    <text evidence="3">Nucleotide-sugar biosynthesis; GDP-alpha-D-mannose biosynthesis; alpha-D-mannose 1-phosphate from D-fructose 6-phosphate: step 1/2.</text>
</comment>
<dbReference type="InterPro" id="IPR046456">
    <property type="entry name" value="PMI_typeI_C"/>
</dbReference>
<evidence type="ECO:0000256" key="4">
    <source>
        <dbReference type="ARBA" id="ARBA00010772"/>
    </source>
</evidence>
<sequence length="412" mass="45543">MLSRLNCGFQQYDWGKLGAQSRVAKYARTNTDTIRDDEPYAELWMGTHPKMCSTLIPSGASLRAEIEAHPEYMGDALIEKYGPGELPFLFKVLSIRKPLSIQAHPDKALAKQLRASDPKNYPDDNHKPEMAIALTPFEGFCGFRPVNEIAWFLDHVPEFAELVGDDVVKQFKHTMHTDSHKALHVLFNAVMTADDLLIEEMAKRLVERATLEGANFAGSADFGGAKLASLLVRCNNDFPLDVGLFCGGLMLNYVELNAGEAMFLAAKVPHAYISGDIVECMAASDNVVRSGFTPKFKDVKNLVAMLTYDSGPADEQKMKPLSDDHVIGGEVKLFNPPIDEFVLLEHKADQKSVFKPREGPAIFITTEGTGELIYKNKTLEYAPGFVFFAARGTEFTLVPKTATTSYHAVADK</sequence>
<dbReference type="CDD" id="cd07011">
    <property type="entry name" value="cupin_PMI_type_I_N"/>
    <property type="match status" value="1"/>
</dbReference>
<name>A0AAV5RN97_STABA</name>
<dbReference type="EMBL" id="BTGC01000008">
    <property type="protein sequence ID" value="GMM52994.1"/>
    <property type="molecule type" value="Genomic_DNA"/>
</dbReference>
<evidence type="ECO:0000259" key="17">
    <source>
        <dbReference type="Pfam" id="PF20512"/>
    </source>
</evidence>
<organism evidence="18 19">
    <name type="scientific">Starmerella bacillaris</name>
    <name type="common">Yeast</name>
    <name type="synonym">Candida zemplinina</name>
    <dbReference type="NCBI Taxonomy" id="1247836"/>
    <lineage>
        <taxon>Eukaryota</taxon>
        <taxon>Fungi</taxon>
        <taxon>Dikarya</taxon>
        <taxon>Ascomycota</taxon>
        <taxon>Saccharomycotina</taxon>
        <taxon>Dipodascomycetes</taxon>
        <taxon>Dipodascales</taxon>
        <taxon>Trichomonascaceae</taxon>
        <taxon>Starmerella</taxon>
    </lineage>
</organism>
<dbReference type="InterPro" id="IPR018050">
    <property type="entry name" value="Pmannose_isomerase-type1_CS"/>
</dbReference>
<feature type="domain" description="Phosphomannose isomerase type I C-terminal" evidence="15">
    <location>
        <begin position="333"/>
        <end position="373"/>
    </location>
</feature>
<comment type="similarity">
    <text evidence="4 14">Belongs to the mannose-6-phosphate isomerase type 1 family.</text>
</comment>
<protein>
    <recommendedName>
        <fullName evidence="6">Mannose-6-phosphate isomerase</fullName>
        <ecNumber evidence="5">5.3.1.8</ecNumber>
    </recommendedName>
    <alternativeName>
        <fullName evidence="10">Phosphohexomutase</fullName>
    </alternativeName>
    <alternativeName>
        <fullName evidence="11">Phosphomannose isomerase</fullName>
    </alternativeName>
</protein>
<dbReference type="PROSITE" id="PS00965">
    <property type="entry name" value="PMI_I_1"/>
    <property type="match status" value="1"/>
</dbReference>
<evidence type="ECO:0000256" key="10">
    <source>
        <dbReference type="ARBA" id="ARBA00029741"/>
    </source>
</evidence>
<dbReference type="InterPro" id="IPR011051">
    <property type="entry name" value="RmlC_Cupin_sf"/>
</dbReference>
<dbReference type="Pfam" id="PF20511">
    <property type="entry name" value="PMI_typeI_cat"/>
    <property type="match status" value="1"/>
</dbReference>
<reference evidence="18 19" key="1">
    <citation type="journal article" date="2023" name="Elife">
        <title>Identification of key yeast species and microbe-microbe interactions impacting larval growth of Drosophila in the wild.</title>
        <authorList>
            <person name="Mure A."/>
            <person name="Sugiura Y."/>
            <person name="Maeda R."/>
            <person name="Honda K."/>
            <person name="Sakurai N."/>
            <person name="Takahashi Y."/>
            <person name="Watada M."/>
            <person name="Katoh T."/>
            <person name="Gotoh A."/>
            <person name="Gotoh Y."/>
            <person name="Taniguchi I."/>
            <person name="Nakamura K."/>
            <person name="Hayashi T."/>
            <person name="Katayama T."/>
            <person name="Uemura T."/>
            <person name="Hattori Y."/>
        </authorList>
    </citation>
    <scope>NUCLEOTIDE SEQUENCE [LARGE SCALE GENOMIC DNA]</scope>
    <source>
        <strain evidence="18 19">SB-73</strain>
    </source>
</reference>
<accession>A0AAV5RN97</accession>
<dbReference type="InterPro" id="IPR001250">
    <property type="entry name" value="Man6P_Isoase-1"/>
</dbReference>
<evidence type="ECO:0000256" key="8">
    <source>
        <dbReference type="ARBA" id="ARBA00022833"/>
    </source>
</evidence>
<keyword evidence="9 18" id="KW-0413">Isomerase</keyword>
<evidence type="ECO:0000256" key="13">
    <source>
        <dbReference type="PIRSR" id="PIRSR001480-2"/>
    </source>
</evidence>
<dbReference type="GO" id="GO:0008270">
    <property type="term" value="F:zinc ion binding"/>
    <property type="evidence" value="ECO:0007669"/>
    <property type="project" value="InterPro"/>
</dbReference>
<dbReference type="Proteomes" id="UP001362899">
    <property type="component" value="Unassembled WGS sequence"/>
</dbReference>
<evidence type="ECO:0000256" key="7">
    <source>
        <dbReference type="ARBA" id="ARBA00022723"/>
    </source>
</evidence>
<dbReference type="EC" id="5.3.1.8" evidence="5"/>
<dbReference type="Gene3D" id="1.10.441.10">
    <property type="entry name" value="Phosphomannose Isomerase, domain 2"/>
    <property type="match status" value="1"/>
</dbReference>
<dbReference type="SUPFAM" id="SSF51182">
    <property type="entry name" value="RmlC-like cupins"/>
    <property type="match status" value="1"/>
</dbReference>
<dbReference type="AlphaFoldDB" id="A0AAV5RN97"/>
<feature type="binding site" evidence="13">
    <location>
        <position position="104"/>
    </location>
    <ligand>
        <name>Zn(2+)</name>
        <dbReference type="ChEBI" id="CHEBI:29105"/>
    </ligand>
</feature>
<evidence type="ECO:0000259" key="16">
    <source>
        <dbReference type="Pfam" id="PF20511"/>
    </source>
</evidence>
<feature type="domain" description="Phosphomannose isomerase type I helical insertion" evidence="17">
    <location>
        <begin position="162"/>
        <end position="250"/>
    </location>
</feature>
<dbReference type="InterPro" id="IPR046458">
    <property type="entry name" value="PMI_typeI_hel"/>
</dbReference>
<evidence type="ECO:0000256" key="3">
    <source>
        <dbReference type="ARBA" id="ARBA00004666"/>
    </source>
</evidence>
<comment type="function">
    <text evidence="2">Involved in the synthesis of the GDP-mannose and dolichol-phosphate-mannose required for a number of critical mannosyl transfer reactions.</text>
</comment>
<evidence type="ECO:0000256" key="5">
    <source>
        <dbReference type="ARBA" id="ARBA00011956"/>
    </source>
</evidence>
<dbReference type="GO" id="GO:0004476">
    <property type="term" value="F:mannose-6-phosphate isomerase activity"/>
    <property type="evidence" value="ECO:0007669"/>
    <property type="project" value="UniProtKB-EC"/>
</dbReference>
<comment type="catalytic activity">
    <reaction evidence="1">
        <text>D-mannose 6-phosphate = D-fructose 6-phosphate</text>
        <dbReference type="Rhea" id="RHEA:12356"/>
        <dbReference type="ChEBI" id="CHEBI:58735"/>
        <dbReference type="ChEBI" id="CHEBI:61527"/>
        <dbReference type="EC" id="5.3.1.8"/>
    </reaction>
</comment>
<keyword evidence="8 13" id="KW-0862">Zinc</keyword>